<accession>A0A8G2F5K3</accession>
<dbReference type="Proteomes" id="UP000236725">
    <property type="component" value="Unassembled WGS sequence"/>
</dbReference>
<sequence>MKRNFFLYKKEYKMLRALLWIILCITCSLNVYTQKLAIKTNLAYLATTTPNLGLEVALGRKFSLDVSGNYNSWTFFPDGMSLRHVLVQPEFRFWPCKSFEGHFFGVHGHWAKYNVGQIPFIPDLDKYTYRGNFYGGGVSYGYHFAIGRRWGLELSLGVGYAYMEYNKYVCAECAELMGRYKRHYYGPTKLGISIIYLIH</sequence>
<dbReference type="InterPro" id="IPR036709">
    <property type="entry name" value="Autotransporte_beta_dom_sf"/>
</dbReference>
<evidence type="ECO:0000313" key="1">
    <source>
        <dbReference type="EMBL" id="SEG27488.1"/>
    </source>
</evidence>
<comment type="caution">
    <text evidence="1">The sequence shown here is derived from an EMBL/GenBank/DDBJ whole genome shotgun (WGS) entry which is preliminary data.</text>
</comment>
<dbReference type="AlphaFoldDB" id="A0A8G2F5K3"/>
<dbReference type="EMBL" id="FNVS01000026">
    <property type="protein sequence ID" value="SEG27488.1"/>
    <property type="molecule type" value="Genomic_DNA"/>
</dbReference>
<dbReference type="SUPFAM" id="SSF103515">
    <property type="entry name" value="Autotransporter"/>
    <property type="match status" value="1"/>
</dbReference>
<reference evidence="1 2" key="1">
    <citation type="submission" date="2016-10" db="EMBL/GenBank/DDBJ databases">
        <authorList>
            <person name="Varghese N."/>
            <person name="Submissions S."/>
        </authorList>
    </citation>
    <scope>NUCLEOTIDE SEQUENCE [LARGE SCALE GENOMIC DNA]</scope>
    <source>
        <strain evidence="1 2">DSM 29073</strain>
    </source>
</reference>
<gene>
    <name evidence="1" type="ORF">SAMN05444001_12617</name>
</gene>
<name>A0A8G2F5K3_9BACT</name>
<organism evidence="1 2">
    <name type="scientific">Parabacteroides chinchillae</name>
    <dbReference type="NCBI Taxonomy" id="871327"/>
    <lineage>
        <taxon>Bacteria</taxon>
        <taxon>Pseudomonadati</taxon>
        <taxon>Bacteroidota</taxon>
        <taxon>Bacteroidia</taxon>
        <taxon>Bacteroidales</taxon>
        <taxon>Tannerellaceae</taxon>
        <taxon>Parabacteroides</taxon>
    </lineage>
</organism>
<proteinExistence type="predicted"/>
<protein>
    <recommendedName>
        <fullName evidence="3">DUF3575 domain-containing protein</fullName>
    </recommendedName>
</protein>
<dbReference type="InterPro" id="IPR021958">
    <property type="entry name" value="DUF3575"/>
</dbReference>
<dbReference type="Pfam" id="PF12099">
    <property type="entry name" value="DUF3575"/>
    <property type="match status" value="1"/>
</dbReference>
<evidence type="ECO:0008006" key="3">
    <source>
        <dbReference type="Google" id="ProtNLM"/>
    </source>
</evidence>
<keyword evidence="2" id="KW-1185">Reference proteome</keyword>
<evidence type="ECO:0000313" key="2">
    <source>
        <dbReference type="Proteomes" id="UP000236725"/>
    </source>
</evidence>